<reference evidence="8" key="1">
    <citation type="submission" date="2024-03" db="EMBL/GenBank/DDBJ databases">
        <title>WGS assembly of Saponaria officinalis var. Norfolk2.</title>
        <authorList>
            <person name="Jenkins J."/>
            <person name="Shu S."/>
            <person name="Grimwood J."/>
            <person name="Barry K."/>
            <person name="Goodstein D."/>
            <person name="Schmutz J."/>
            <person name="Leebens-Mack J."/>
            <person name="Osbourn A."/>
        </authorList>
    </citation>
    <scope>NUCLEOTIDE SEQUENCE [LARGE SCALE GENOMIC DNA]</scope>
    <source>
        <strain evidence="8">JIC</strain>
    </source>
</reference>
<feature type="domain" description="Plant bHLH transcription factor ACT-like" evidence="7">
    <location>
        <begin position="287"/>
        <end position="363"/>
    </location>
</feature>
<dbReference type="PANTHER" id="PTHR46266:SF3">
    <property type="entry name" value="TRANSCRIPTION FACTOR EGL1"/>
    <property type="match status" value="1"/>
</dbReference>
<evidence type="ECO:0000256" key="4">
    <source>
        <dbReference type="ARBA" id="ARBA00023163"/>
    </source>
</evidence>
<keyword evidence="3" id="KW-0010">Activator</keyword>
<feature type="domain" description="Transcription factor MYC/MYB N-terminal" evidence="6">
    <location>
        <begin position="29"/>
        <end position="63"/>
    </location>
</feature>
<organism evidence="8 9">
    <name type="scientific">Saponaria officinalis</name>
    <name type="common">Common soapwort</name>
    <name type="synonym">Lychnis saponaria</name>
    <dbReference type="NCBI Taxonomy" id="3572"/>
    <lineage>
        <taxon>Eukaryota</taxon>
        <taxon>Viridiplantae</taxon>
        <taxon>Streptophyta</taxon>
        <taxon>Embryophyta</taxon>
        <taxon>Tracheophyta</taxon>
        <taxon>Spermatophyta</taxon>
        <taxon>Magnoliopsida</taxon>
        <taxon>eudicotyledons</taxon>
        <taxon>Gunneridae</taxon>
        <taxon>Pentapetalae</taxon>
        <taxon>Caryophyllales</taxon>
        <taxon>Caryophyllaceae</taxon>
        <taxon>Caryophylleae</taxon>
        <taxon>Saponaria</taxon>
    </lineage>
</organism>
<keyword evidence="5" id="KW-0539">Nucleus</keyword>
<evidence type="ECO:0000313" key="8">
    <source>
        <dbReference type="EMBL" id="KAK9749402.1"/>
    </source>
</evidence>
<dbReference type="GO" id="GO:0080090">
    <property type="term" value="P:regulation of primary metabolic process"/>
    <property type="evidence" value="ECO:0007669"/>
    <property type="project" value="UniProtKB-ARBA"/>
</dbReference>
<comment type="caution">
    <text evidence="8">The sequence shown here is derived from an EMBL/GenBank/DDBJ whole genome shotgun (WGS) entry which is preliminary data.</text>
</comment>
<dbReference type="Pfam" id="PF14215">
    <property type="entry name" value="bHLH-MYC_N"/>
    <property type="match status" value="1"/>
</dbReference>
<name>A0AAW1MV34_SAPOF</name>
<gene>
    <name evidence="8" type="ORF">RND81_02G123600</name>
</gene>
<dbReference type="PANTHER" id="PTHR46266">
    <property type="entry name" value="TRANSCRIPTION FACTOR TT8"/>
    <property type="match status" value="1"/>
</dbReference>
<dbReference type="EMBL" id="JBDFQZ010000002">
    <property type="protein sequence ID" value="KAK9749402.1"/>
    <property type="molecule type" value="Genomic_DNA"/>
</dbReference>
<keyword evidence="4" id="KW-0804">Transcription</keyword>
<evidence type="ECO:0000256" key="2">
    <source>
        <dbReference type="ARBA" id="ARBA00023015"/>
    </source>
</evidence>
<evidence type="ECO:0000256" key="3">
    <source>
        <dbReference type="ARBA" id="ARBA00023159"/>
    </source>
</evidence>
<comment type="subcellular location">
    <subcellularLocation>
        <location evidence="1">Nucleus</location>
    </subcellularLocation>
</comment>
<accession>A0AAW1MV34</accession>
<sequence>MYDHPLIFPVVLTCRDMHFESLTYDSLSVIALQTVICFPCMGGVIELGSTELMSEDVELIERILKTSPELAKPVCSKISSSAPYSTEYDRNHLVDVLPSIDFTADHIFDTEIENVVHQSIVQNLNITSSDDCSIGWASPSQNKRLKGSTTSYGFVHRAVDTETGDDIHHSRGRLIRANGCSERLNSQEKNDFPSESQPYDLNLMHSISRNLTDNVPLYASEVERECEQFMILRSMVPSLTKLQTDEPSILSVVSPDKELDFGMDLEDSTPTNGFDKANEADIVQFIDVEMSSINDDVRVEMSCLWRDYLLLDIMKALHNLNLDTYTVQSSTFGGALFLSLKAKLRGAAFMSETMIKQALRRIINNC</sequence>
<evidence type="ECO:0000256" key="5">
    <source>
        <dbReference type="ARBA" id="ARBA00023242"/>
    </source>
</evidence>
<keyword evidence="2" id="KW-0805">Transcription regulation</keyword>
<protein>
    <submittedName>
        <fullName evidence="8">Uncharacterized protein</fullName>
    </submittedName>
</protein>
<keyword evidence="9" id="KW-1185">Reference proteome</keyword>
<dbReference type="InterPro" id="IPR054502">
    <property type="entry name" value="bHLH-TF_ACT-like_plant"/>
</dbReference>
<dbReference type="Pfam" id="PF22754">
    <property type="entry name" value="bHLH-TF_ACT-like_plant"/>
    <property type="match status" value="1"/>
</dbReference>
<evidence type="ECO:0000313" key="9">
    <source>
        <dbReference type="Proteomes" id="UP001443914"/>
    </source>
</evidence>
<dbReference type="AlphaFoldDB" id="A0AAW1MV34"/>
<proteinExistence type="predicted"/>
<evidence type="ECO:0000259" key="6">
    <source>
        <dbReference type="Pfam" id="PF14215"/>
    </source>
</evidence>
<dbReference type="InterPro" id="IPR025610">
    <property type="entry name" value="MYC/MYB_N"/>
</dbReference>
<evidence type="ECO:0000259" key="7">
    <source>
        <dbReference type="Pfam" id="PF22754"/>
    </source>
</evidence>
<dbReference type="Proteomes" id="UP001443914">
    <property type="component" value="Unassembled WGS sequence"/>
</dbReference>
<evidence type="ECO:0000256" key="1">
    <source>
        <dbReference type="ARBA" id="ARBA00004123"/>
    </source>
</evidence>
<dbReference type="GO" id="GO:0005634">
    <property type="term" value="C:nucleus"/>
    <property type="evidence" value="ECO:0007669"/>
    <property type="project" value="UniProtKB-SubCell"/>
</dbReference>